<keyword evidence="2" id="KW-1185">Reference proteome</keyword>
<dbReference type="OrthoDB" id="7464126at2759"/>
<sequence length="264" mass="29761">MSTAVREAASLRADIRLEAAVLDFRRDLSPSQKIELDSNEAQWRKKPPTIQDVMRLTAQIDRQSARNSGNRRCFGPRLTNVLQSIQQFAALGDIVLGGSQNIIACSVWALVRMTLFSMVGMSTWLEKLSNLLMLAGCSAPRYERMALLYPQSQRLQSHMSEYFIIVVRICHWMLRQTSSSFSGTLFGFLGDSDIRGFQSELERWAIAIKEEVQILSVNENRTGIQHLIRSSEAGAFHRRQKARMRLLDSCSTSPARGGMTYGPT</sequence>
<accession>A0A8K0SMY3</accession>
<evidence type="ECO:0000313" key="2">
    <source>
        <dbReference type="Proteomes" id="UP000813444"/>
    </source>
</evidence>
<protein>
    <submittedName>
        <fullName evidence="1">Uncharacterized protein</fullName>
    </submittedName>
</protein>
<comment type="caution">
    <text evidence="1">The sequence shown here is derived from an EMBL/GenBank/DDBJ whole genome shotgun (WGS) entry which is preliminary data.</text>
</comment>
<dbReference type="AlphaFoldDB" id="A0A8K0SMY3"/>
<dbReference type="EMBL" id="JAGPNK010000013">
    <property type="protein sequence ID" value="KAH7309878.1"/>
    <property type="molecule type" value="Genomic_DNA"/>
</dbReference>
<reference evidence="1" key="1">
    <citation type="journal article" date="2021" name="Nat. Commun.">
        <title>Genetic determinants of endophytism in the Arabidopsis root mycobiome.</title>
        <authorList>
            <person name="Mesny F."/>
            <person name="Miyauchi S."/>
            <person name="Thiergart T."/>
            <person name="Pickel B."/>
            <person name="Atanasova L."/>
            <person name="Karlsson M."/>
            <person name="Huettel B."/>
            <person name="Barry K.W."/>
            <person name="Haridas S."/>
            <person name="Chen C."/>
            <person name="Bauer D."/>
            <person name="Andreopoulos W."/>
            <person name="Pangilinan J."/>
            <person name="LaButti K."/>
            <person name="Riley R."/>
            <person name="Lipzen A."/>
            <person name="Clum A."/>
            <person name="Drula E."/>
            <person name="Henrissat B."/>
            <person name="Kohler A."/>
            <person name="Grigoriev I.V."/>
            <person name="Martin F.M."/>
            <person name="Hacquard S."/>
        </authorList>
    </citation>
    <scope>NUCLEOTIDE SEQUENCE</scope>
    <source>
        <strain evidence="1">MPI-CAGE-CH-0235</strain>
    </source>
</reference>
<gene>
    <name evidence="1" type="ORF">B0I35DRAFT_440755</name>
</gene>
<dbReference type="Proteomes" id="UP000813444">
    <property type="component" value="Unassembled WGS sequence"/>
</dbReference>
<organism evidence="1 2">
    <name type="scientific">Stachybotrys elegans</name>
    <dbReference type="NCBI Taxonomy" id="80388"/>
    <lineage>
        <taxon>Eukaryota</taxon>
        <taxon>Fungi</taxon>
        <taxon>Dikarya</taxon>
        <taxon>Ascomycota</taxon>
        <taxon>Pezizomycotina</taxon>
        <taxon>Sordariomycetes</taxon>
        <taxon>Hypocreomycetidae</taxon>
        <taxon>Hypocreales</taxon>
        <taxon>Stachybotryaceae</taxon>
        <taxon>Stachybotrys</taxon>
    </lineage>
</organism>
<proteinExistence type="predicted"/>
<name>A0A8K0SMY3_9HYPO</name>
<evidence type="ECO:0000313" key="1">
    <source>
        <dbReference type="EMBL" id="KAH7309878.1"/>
    </source>
</evidence>